<comment type="similarity">
    <text evidence="1">Belongs to the SorC transcriptional regulatory family.</text>
</comment>
<evidence type="ECO:0000259" key="6">
    <source>
        <dbReference type="Pfam" id="PF21715"/>
    </source>
</evidence>
<dbReference type="InterPro" id="IPR037171">
    <property type="entry name" value="NagB/RpiA_transferase-like"/>
</dbReference>
<feature type="domain" description="CggR N-terminal DNA binding" evidence="6">
    <location>
        <begin position="19"/>
        <end position="88"/>
    </location>
</feature>
<dbReference type="Gene3D" id="1.10.10.10">
    <property type="entry name" value="Winged helix-like DNA-binding domain superfamily/Winged helix DNA-binding domain"/>
    <property type="match status" value="1"/>
</dbReference>
<dbReference type="SUPFAM" id="SSF100950">
    <property type="entry name" value="NagB/RpiA/CoA transferase-like"/>
    <property type="match status" value="1"/>
</dbReference>
<keyword evidence="3" id="KW-0238">DNA-binding</keyword>
<keyword evidence="8" id="KW-1185">Reference proteome</keyword>
<name>A0A2P7Q260_9FIRM</name>
<dbReference type="RefSeq" id="WP_106776028.1">
    <property type="nucleotide sequence ID" value="NZ_JBGGGQ010000002.1"/>
</dbReference>
<dbReference type="PANTHER" id="PTHR34294:SF5">
    <property type="entry name" value="CENTRAL GLYCOLYTIC GENES REGULATOR"/>
    <property type="match status" value="1"/>
</dbReference>
<evidence type="ECO:0000256" key="1">
    <source>
        <dbReference type="ARBA" id="ARBA00010466"/>
    </source>
</evidence>
<protein>
    <submittedName>
        <fullName evidence="7">Transcriptional regulator</fullName>
    </submittedName>
</protein>
<dbReference type="GO" id="GO:0030246">
    <property type="term" value="F:carbohydrate binding"/>
    <property type="evidence" value="ECO:0007669"/>
    <property type="project" value="InterPro"/>
</dbReference>
<proteinExistence type="inferred from homology"/>
<keyword evidence="2" id="KW-0805">Transcription regulation</keyword>
<dbReference type="EMBL" id="JYGE01000002">
    <property type="protein sequence ID" value="PSJ32046.1"/>
    <property type="molecule type" value="Genomic_DNA"/>
</dbReference>
<organism evidence="7 8">
    <name type="scientific">Peptostreptococcus russellii</name>
    <dbReference type="NCBI Taxonomy" id="215200"/>
    <lineage>
        <taxon>Bacteria</taxon>
        <taxon>Bacillati</taxon>
        <taxon>Bacillota</taxon>
        <taxon>Clostridia</taxon>
        <taxon>Peptostreptococcales</taxon>
        <taxon>Peptostreptococcaceae</taxon>
        <taxon>Peptostreptococcus</taxon>
    </lineage>
</organism>
<keyword evidence="4" id="KW-0804">Transcription</keyword>
<dbReference type="PANTHER" id="PTHR34294">
    <property type="entry name" value="TRANSCRIPTIONAL REGULATOR-RELATED"/>
    <property type="match status" value="1"/>
</dbReference>
<dbReference type="Pfam" id="PF21715">
    <property type="entry name" value="CggR_N"/>
    <property type="match status" value="1"/>
</dbReference>
<evidence type="ECO:0000313" key="8">
    <source>
        <dbReference type="Proteomes" id="UP000241434"/>
    </source>
</evidence>
<dbReference type="GO" id="GO:0003677">
    <property type="term" value="F:DNA binding"/>
    <property type="evidence" value="ECO:0007669"/>
    <property type="project" value="UniProtKB-KW"/>
</dbReference>
<evidence type="ECO:0000256" key="2">
    <source>
        <dbReference type="ARBA" id="ARBA00023015"/>
    </source>
</evidence>
<dbReference type="SUPFAM" id="SSF46785">
    <property type="entry name" value="Winged helix' DNA-binding domain"/>
    <property type="match status" value="1"/>
</dbReference>
<dbReference type="Gene3D" id="3.40.50.1360">
    <property type="match status" value="1"/>
</dbReference>
<dbReference type="InterPro" id="IPR036388">
    <property type="entry name" value="WH-like_DNA-bd_sf"/>
</dbReference>
<sequence>MNSLIEVQKKIIPQAIELMEKRYAILRQISISQPIGRRMLSNILDLSERTTRTEIDFLKEKKLIDIAVSGMTITDEGKEILEKLDSVMGEIMGISDLEIKLRDKLGINYVVISKKVNESKDMITDGVAKSAAKYILKNLNPHDKIAIAGGTTMRQVAYNLKSDKAYEVDYSNLIVMPTRGSVGSDIEIQANSIAASFAKNLGAQVEFLYVPDELDGSARETLMSIPDVKRTLDHLRVSDKVIFSIGRADVMAKRRGMSYEDIEKLKAKGAIGEAFGYYFDKNGEIVMKLNTVGIDIDMYKNAKDSIVVFAGSDKVDSFLALYKLNKNLTLITDEDSAKEILNKLSEETI</sequence>
<evidence type="ECO:0000256" key="3">
    <source>
        <dbReference type="ARBA" id="ARBA00023125"/>
    </source>
</evidence>
<reference evidence="7" key="1">
    <citation type="thesis" date="2015" institute="Rutgers" country="The State University of New Jersey, 14 College Farm Rd., New Brunswick, NJ, USA">
        <title>Ammonia toxicity in bacteria and its implications for treatment of and resource recovery from highly nitrogenous organic wastes.</title>
        <authorList>
            <person name="Luther A.K."/>
        </authorList>
    </citation>
    <scope>NUCLEOTIDE SEQUENCE</scope>
    <source>
        <strain evidence="7">RT-10B</strain>
    </source>
</reference>
<feature type="domain" description="Sugar-binding" evidence="5">
    <location>
        <begin position="91"/>
        <end position="342"/>
    </location>
</feature>
<dbReference type="InterPro" id="IPR007324">
    <property type="entry name" value="Sugar-bd_dom_put"/>
</dbReference>
<gene>
    <name evidence="7" type="ORF">UF10_01170</name>
</gene>
<dbReference type="Pfam" id="PF04198">
    <property type="entry name" value="Sugar-bind"/>
    <property type="match status" value="1"/>
</dbReference>
<dbReference type="InterPro" id="IPR051054">
    <property type="entry name" value="SorC_transcr_regulators"/>
</dbReference>
<accession>A0A2P7Q260</accession>
<evidence type="ECO:0000313" key="7">
    <source>
        <dbReference type="EMBL" id="PSJ32046.1"/>
    </source>
</evidence>
<comment type="caution">
    <text evidence="7">The sequence shown here is derived from an EMBL/GenBank/DDBJ whole genome shotgun (WGS) entry which is preliminary data.</text>
</comment>
<evidence type="ECO:0000256" key="4">
    <source>
        <dbReference type="ARBA" id="ARBA00023163"/>
    </source>
</evidence>
<dbReference type="InterPro" id="IPR036390">
    <property type="entry name" value="WH_DNA-bd_sf"/>
</dbReference>
<dbReference type="InterPro" id="IPR048715">
    <property type="entry name" value="CggR_N"/>
</dbReference>
<evidence type="ECO:0000259" key="5">
    <source>
        <dbReference type="Pfam" id="PF04198"/>
    </source>
</evidence>
<dbReference type="AlphaFoldDB" id="A0A2P7Q260"/>
<dbReference type="Proteomes" id="UP000241434">
    <property type="component" value="Unassembled WGS sequence"/>
</dbReference>
<dbReference type="OrthoDB" id="9793820at2"/>